<evidence type="ECO:0000313" key="4">
    <source>
        <dbReference type="Proteomes" id="UP001281761"/>
    </source>
</evidence>
<dbReference type="Gene3D" id="3.40.50.360">
    <property type="match status" value="1"/>
</dbReference>
<feature type="domain" description="4Fe-4S ferredoxin-type" evidence="2">
    <location>
        <begin position="320"/>
        <end position="349"/>
    </location>
</feature>
<keyword evidence="1" id="KW-0812">Transmembrane</keyword>
<dbReference type="SUPFAM" id="SSF54862">
    <property type="entry name" value="4Fe-4S ferredoxins"/>
    <property type="match status" value="1"/>
</dbReference>
<dbReference type="Pfam" id="PF12837">
    <property type="entry name" value="Fer4_6"/>
    <property type="match status" value="1"/>
</dbReference>
<proteinExistence type="predicted"/>
<evidence type="ECO:0000313" key="3">
    <source>
        <dbReference type="EMBL" id="KAK2955792.1"/>
    </source>
</evidence>
<dbReference type="SUPFAM" id="SSF52218">
    <property type="entry name" value="Flavoproteins"/>
    <property type="match status" value="1"/>
</dbReference>
<dbReference type="EMBL" id="JARBJD010000062">
    <property type="protein sequence ID" value="KAK2955792.1"/>
    <property type="molecule type" value="Genomic_DNA"/>
</dbReference>
<dbReference type="PROSITE" id="PS51379">
    <property type="entry name" value="4FE4S_FER_2"/>
    <property type="match status" value="1"/>
</dbReference>
<keyword evidence="1" id="KW-1133">Transmembrane helix</keyword>
<keyword evidence="1" id="KW-0472">Membrane</keyword>
<organism evidence="3 4">
    <name type="scientific">Blattamonas nauphoetae</name>
    <dbReference type="NCBI Taxonomy" id="2049346"/>
    <lineage>
        <taxon>Eukaryota</taxon>
        <taxon>Metamonada</taxon>
        <taxon>Preaxostyla</taxon>
        <taxon>Oxymonadida</taxon>
        <taxon>Blattamonas</taxon>
    </lineage>
</organism>
<accession>A0ABQ9XWD7</accession>
<evidence type="ECO:0000259" key="2">
    <source>
        <dbReference type="PROSITE" id="PS51379"/>
    </source>
</evidence>
<sequence>MTILEEKPLVSRGLVCLEQILEVISYKVITDLNLRITVAELTAVGKQVSGAVFESKQDEWKSSMFVDRECIFVKSVLPLLPPVWTTVSPTFFESEKKTCVQRSLIVYNSLVALKMKAVILFFSNTGSTKAMAVTFQKHLEGAGHSVSLHDGFLILKQYLAAGEKEVTPLLSNYHTALKEADVVGMGSYVSWQTIADGAAKLLTEEATPISLFANMKYYFSFSSFGNHHGQVYDYLATYLHKKNEAAKFLGSVGQHDPENHLPLQPPRGRIDEVPATELKKVDDFGKELVARLNGATLPPMHKIVTKTVHPADSKAGTRLGTIKIDADKCIKCYKCVTVCPYNALARPEEGAAVKIPLVRLSSPKFARNRKNNTTGEDLIRRSSLSRFHPSHFSLVLVGCLGLYLMTRRK</sequence>
<feature type="transmembrane region" description="Helical" evidence="1">
    <location>
        <begin position="387"/>
        <end position="405"/>
    </location>
</feature>
<reference evidence="3 4" key="1">
    <citation type="journal article" date="2022" name="bioRxiv">
        <title>Genomics of Preaxostyla Flagellates Illuminates Evolutionary Transitions and the Path Towards Mitochondrial Loss.</title>
        <authorList>
            <person name="Novak L.V.F."/>
            <person name="Treitli S.C."/>
            <person name="Pyrih J."/>
            <person name="Halakuc P."/>
            <person name="Pipaliya S.V."/>
            <person name="Vacek V."/>
            <person name="Brzon O."/>
            <person name="Soukal P."/>
            <person name="Eme L."/>
            <person name="Dacks J.B."/>
            <person name="Karnkowska A."/>
            <person name="Elias M."/>
            <person name="Hampl V."/>
        </authorList>
    </citation>
    <scope>NUCLEOTIDE SEQUENCE [LARGE SCALE GENOMIC DNA]</scope>
    <source>
        <strain evidence="3">NAU3</strain>
        <tissue evidence="3">Gut</tissue>
    </source>
</reference>
<evidence type="ECO:0000256" key="1">
    <source>
        <dbReference type="SAM" id="Phobius"/>
    </source>
</evidence>
<dbReference type="InterPro" id="IPR017900">
    <property type="entry name" value="4Fe4S_Fe_S_CS"/>
</dbReference>
<gene>
    <name evidence="3" type="ORF">BLNAU_9143</name>
</gene>
<dbReference type="InterPro" id="IPR017896">
    <property type="entry name" value="4Fe4S_Fe-S-bd"/>
</dbReference>
<dbReference type="PROSITE" id="PS00198">
    <property type="entry name" value="4FE4S_FER_1"/>
    <property type="match status" value="1"/>
</dbReference>
<keyword evidence="4" id="KW-1185">Reference proteome</keyword>
<dbReference type="Gene3D" id="3.30.70.20">
    <property type="match status" value="1"/>
</dbReference>
<dbReference type="Proteomes" id="UP001281761">
    <property type="component" value="Unassembled WGS sequence"/>
</dbReference>
<name>A0ABQ9XWD7_9EUKA</name>
<protein>
    <recommendedName>
        <fullName evidence="2">4Fe-4S ferredoxin-type domain-containing protein</fullName>
    </recommendedName>
</protein>
<comment type="caution">
    <text evidence="3">The sequence shown here is derived from an EMBL/GenBank/DDBJ whole genome shotgun (WGS) entry which is preliminary data.</text>
</comment>
<dbReference type="InterPro" id="IPR029039">
    <property type="entry name" value="Flavoprotein-like_sf"/>
</dbReference>